<dbReference type="GO" id="GO:0003735">
    <property type="term" value="F:structural constituent of ribosome"/>
    <property type="evidence" value="ECO:0007669"/>
    <property type="project" value="InterPro"/>
</dbReference>
<protein>
    <recommendedName>
        <fullName evidence="3">30S ribosomal protein S16, chloroplastic</fullName>
    </recommendedName>
</protein>
<dbReference type="EMBL" id="MW470985">
    <property type="protein sequence ID" value="QYB21811.1"/>
    <property type="molecule type" value="Genomic_DNA"/>
</dbReference>
<geneLocation type="chloroplast" evidence="5"/>
<sequence length="57" mass="6694">MIKIRLKRCGKKQQSIRMKLIYSAIVYFLKSGTTQFIETVHSIFLQKFIVLNALSIF</sequence>
<dbReference type="AlphaFoldDB" id="A0A8F8XB01"/>
<evidence type="ECO:0000313" key="5">
    <source>
        <dbReference type="EMBL" id="QYB21811.1"/>
    </source>
</evidence>
<gene>
    <name evidence="5" type="primary">rps16</name>
</gene>
<evidence type="ECO:0000256" key="3">
    <source>
        <dbReference type="ARBA" id="ARBA00035371"/>
    </source>
</evidence>
<dbReference type="GO" id="GO:0005840">
    <property type="term" value="C:ribosome"/>
    <property type="evidence" value="ECO:0007669"/>
    <property type="project" value="UniProtKB-KW"/>
</dbReference>
<reference evidence="5" key="2">
    <citation type="submission" date="2021-01" db="EMBL/GenBank/DDBJ databases">
        <authorList>
            <person name="Stull G."/>
            <person name="Qu X.-J."/>
            <person name="Parins-Fukuchi C."/>
            <person name="Yang Y.-Y."/>
            <person name="Yang J.-B."/>
            <person name="Yang Z.-Y."/>
            <person name="Hu Y."/>
            <person name="Ma H."/>
            <person name="Soltis P."/>
            <person name="Soltis D."/>
            <person name="Li D.-Z."/>
            <person name="Smith S."/>
            <person name="Yi T.-S."/>
        </authorList>
    </citation>
    <scope>NUCLEOTIDE SEQUENCE</scope>
</reference>
<reference evidence="5" key="1">
    <citation type="journal article" date="2021" name="Nat. Plants">
        <title>Gene duplications and phylogenomic conflict underlie major pulses of phenotypic evolution in gymnosperms.</title>
        <authorList>
            <person name="Stull G.W."/>
            <person name="Qu X.J."/>
            <person name="Parins-Fukuchi C."/>
            <person name="Yang Y.Y."/>
            <person name="Yang J.B."/>
            <person name="Yang Z.Y."/>
            <person name="Hu Y."/>
            <person name="Ma H."/>
            <person name="Soltis P.S."/>
            <person name="Soltis D.E."/>
            <person name="Li D.Z."/>
            <person name="Smith S.A."/>
            <person name="Yi T.S."/>
        </authorList>
    </citation>
    <scope>NUCLEOTIDE SEQUENCE</scope>
</reference>
<keyword evidence="4" id="KW-0472">Membrane</keyword>
<keyword evidence="5" id="KW-0150">Chloroplast</keyword>
<name>A0A8F8XB01_9CONI</name>
<feature type="transmembrane region" description="Helical" evidence="4">
    <location>
        <begin position="20"/>
        <end position="37"/>
    </location>
</feature>
<dbReference type="GO" id="GO:0006412">
    <property type="term" value="P:translation"/>
    <property type="evidence" value="ECO:0007669"/>
    <property type="project" value="InterPro"/>
</dbReference>
<accession>A0A8F8XB01</accession>
<keyword evidence="2" id="KW-0687">Ribonucleoprotein</keyword>
<dbReference type="PROSITE" id="PS00732">
    <property type="entry name" value="RIBOSOMAL_S16"/>
    <property type="match status" value="1"/>
</dbReference>
<evidence type="ECO:0000256" key="2">
    <source>
        <dbReference type="ARBA" id="ARBA00023274"/>
    </source>
</evidence>
<dbReference type="GO" id="GO:1990904">
    <property type="term" value="C:ribonucleoprotein complex"/>
    <property type="evidence" value="ECO:0007669"/>
    <property type="project" value="UniProtKB-KW"/>
</dbReference>
<evidence type="ECO:0000256" key="1">
    <source>
        <dbReference type="ARBA" id="ARBA00022980"/>
    </source>
</evidence>
<dbReference type="InterPro" id="IPR020592">
    <property type="entry name" value="Ribosomal_bS16_CS"/>
</dbReference>
<proteinExistence type="predicted"/>
<keyword evidence="1 5" id="KW-0689">Ribosomal protein</keyword>
<evidence type="ECO:0000256" key="4">
    <source>
        <dbReference type="SAM" id="Phobius"/>
    </source>
</evidence>
<keyword evidence="4" id="KW-0812">Transmembrane</keyword>
<keyword evidence="5" id="KW-0934">Plastid</keyword>
<keyword evidence="4" id="KW-1133">Transmembrane helix</keyword>
<organism evidence="5">
    <name type="scientific">Microbiota decussata</name>
    <dbReference type="NCBI Taxonomy" id="13614"/>
    <lineage>
        <taxon>Eukaryota</taxon>
        <taxon>Viridiplantae</taxon>
        <taxon>Streptophyta</taxon>
        <taxon>Embryophyta</taxon>
        <taxon>Tracheophyta</taxon>
        <taxon>Spermatophyta</taxon>
        <taxon>Pinopsida</taxon>
        <taxon>Pinidae</taxon>
        <taxon>Conifers II</taxon>
        <taxon>Cupressales</taxon>
        <taxon>Cupressaceae</taxon>
        <taxon>Microbiota</taxon>
    </lineage>
</organism>